<reference evidence="5" key="1">
    <citation type="journal article" date="2020" name="Cell">
        <title>Large-Scale Comparative Analyses of Tick Genomes Elucidate Their Genetic Diversity and Vector Capacities.</title>
        <authorList>
            <consortium name="Tick Genome and Microbiome Consortium (TIGMIC)"/>
            <person name="Jia N."/>
            <person name="Wang J."/>
            <person name="Shi W."/>
            <person name="Du L."/>
            <person name="Sun Y."/>
            <person name="Zhan W."/>
            <person name="Jiang J.F."/>
            <person name="Wang Q."/>
            <person name="Zhang B."/>
            <person name="Ji P."/>
            <person name="Bell-Sakyi L."/>
            <person name="Cui X.M."/>
            <person name="Yuan T.T."/>
            <person name="Jiang B.G."/>
            <person name="Yang W.F."/>
            <person name="Lam T.T."/>
            <person name="Chang Q.C."/>
            <person name="Ding S.J."/>
            <person name="Wang X.J."/>
            <person name="Zhu J.G."/>
            <person name="Ruan X.D."/>
            <person name="Zhao L."/>
            <person name="Wei J.T."/>
            <person name="Ye R.Z."/>
            <person name="Que T.C."/>
            <person name="Du C.H."/>
            <person name="Zhou Y.H."/>
            <person name="Cheng J.X."/>
            <person name="Dai P.F."/>
            <person name="Guo W.B."/>
            <person name="Han X.H."/>
            <person name="Huang E.J."/>
            <person name="Li L.F."/>
            <person name="Wei W."/>
            <person name="Gao Y.C."/>
            <person name="Liu J.Z."/>
            <person name="Shao H.Z."/>
            <person name="Wang X."/>
            <person name="Wang C.C."/>
            <person name="Yang T.C."/>
            <person name="Huo Q.B."/>
            <person name="Li W."/>
            <person name="Chen H.Y."/>
            <person name="Chen S.E."/>
            <person name="Zhou L.G."/>
            <person name="Ni X.B."/>
            <person name="Tian J.H."/>
            <person name="Sheng Y."/>
            <person name="Liu T."/>
            <person name="Pan Y.S."/>
            <person name="Xia L.Y."/>
            <person name="Li J."/>
            <person name="Zhao F."/>
            <person name="Cao W.C."/>
        </authorList>
    </citation>
    <scope>NUCLEOTIDE SEQUENCE</scope>
    <source>
        <strain evidence="5">Rsan-2018</strain>
    </source>
</reference>
<protein>
    <recommendedName>
        <fullName evidence="4">Carbohydrate kinase FGGY N-terminal domain-containing protein</fullName>
    </recommendedName>
</protein>
<comment type="caution">
    <text evidence="5">The sequence shown here is derived from an EMBL/GenBank/DDBJ whole genome shotgun (WGS) entry which is preliminary data.</text>
</comment>
<dbReference type="InterPro" id="IPR043129">
    <property type="entry name" value="ATPase_NBD"/>
</dbReference>
<dbReference type="GO" id="GO:0006641">
    <property type="term" value="P:triglyceride metabolic process"/>
    <property type="evidence" value="ECO:0007669"/>
    <property type="project" value="TreeGrafter"/>
</dbReference>
<sequence length="252" mass="27587">MLYARLYAGSSVSPSSVKALGISTQRATFACWDKSTGQLLHKFISWKDTRAEPLCREWNSSARVKAMRMGASFLYCLTHKDRYLIASMLRFESGLVVMRLLWALKNIPGLREGAREGRVVMGTVDSFLLWRLTGGRVHATDPSNACITGLFDPFTLEWSRLITDMLDIPASMLPKVLNTSGVFGVTDPEILGAEIPIACLAGDQQASAFGECCFMAGDVKCTMGTGTFFNANTADQPHASTVGEEALLPQFR</sequence>
<dbReference type="Gene3D" id="3.30.420.40">
    <property type="match status" value="2"/>
</dbReference>
<dbReference type="EMBL" id="JABSTV010001249">
    <property type="protein sequence ID" value="KAH7963556.1"/>
    <property type="molecule type" value="Genomic_DNA"/>
</dbReference>
<dbReference type="GO" id="GO:0006071">
    <property type="term" value="P:glycerol metabolic process"/>
    <property type="evidence" value="ECO:0007669"/>
    <property type="project" value="TreeGrafter"/>
</dbReference>
<evidence type="ECO:0000313" key="6">
    <source>
        <dbReference type="Proteomes" id="UP000821837"/>
    </source>
</evidence>
<dbReference type="InterPro" id="IPR018484">
    <property type="entry name" value="FGGY_N"/>
</dbReference>
<feature type="domain" description="Carbohydrate kinase FGGY N-terminal" evidence="4">
    <location>
        <begin position="8"/>
        <end position="210"/>
    </location>
</feature>
<comment type="similarity">
    <text evidence="1">Belongs to the FGGY kinase family.</text>
</comment>
<dbReference type="AlphaFoldDB" id="A0A9D4T1W8"/>
<proteinExistence type="inferred from homology"/>
<dbReference type="FunFam" id="3.30.420.40:FF:000102">
    <property type="entry name" value="Putative glycerol kinase 5"/>
    <property type="match status" value="1"/>
</dbReference>
<dbReference type="PANTHER" id="PTHR10196">
    <property type="entry name" value="SUGAR KINASE"/>
    <property type="match status" value="1"/>
</dbReference>
<name>A0A9D4T1W8_RHISA</name>
<evidence type="ECO:0000256" key="1">
    <source>
        <dbReference type="ARBA" id="ARBA00009156"/>
    </source>
</evidence>
<evidence type="ECO:0000259" key="4">
    <source>
        <dbReference type="Pfam" id="PF00370"/>
    </source>
</evidence>
<evidence type="ECO:0000313" key="5">
    <source>
        <dbReference type="EMBL" id="KAH7963556.1"/>
    </source>
</evidence>
<organism evidence="5 6">
    <name type="scientific">Rhipicephalus sanguineus</name>
    <name type="common">Brown dog tick</name>
    <name type="synonym">Ixodes sanguineus</name>
    <dbReference type="NCBI Taxonomy" id="34632"/>
    <lineage>
        <taxon>Eukaryota</taxon>
        <taxon>Metazoa</taxon>
        <taxon>Ecdysozoa</taxon>
        <taxon>Arthropoda</taxon>
        <taxon>Chelicerata</taxon>
        <taxon>Arachnida</taxon>
        <taxon>Acari</taxon>
        <taxon>Parasitiformes</taxon>
        <taxon>Ixodida</taxon>
        <taxon>Ixodoidea</taxon>
        <taxon>Ixodidae</taxon>
        <taxon>Rhipicephalinae</taxon>
        <taxon>Rhipicephalus</taxon>
        <taxon>Rhipicephalus</taxon>
    </lineage>
</organism>
<dbReference type="SUPFAM" id="SSF53067">
    <property type="entry name" value="Actin-like ATPase domain"/>
    <property type="match status" value="1"/>
</dbReference>
<evidence type="ECO:0000256" key="2">
    <source>
        <dbReference type="ARBA" id="ARBA00022679"/>
    </source>
</evidence>
<dbReference type="GO" id="GO:0005739">
    <property type="term" value="C:mitochondrion"/>
    <property type="evidence" value="ECO:0007669"/>
    <property type="project" value="TreeGrafter"/>
</dbReference>
<keyword evidence="2" id="KW-0808">Transferase</keyword>
<dbReference type="GO" id="GO:0046167">
    <property type="term" value="P:glycerol-3-phosphate biosynthetic process"/>
    <property type="evidence" value="ECO:0007669"/>
    <property type="project" value="TreeGrafter"/>
</dbReference>
<dbReference type="Proteomes" id="UP000821837">
    <property type="component" value="Chromosome 3"/>
</dbReference>
<dbReference type="Pfam" id="PF00370">
    <property type="entry name" value="FGGY_N"/>
    <property type="match status" value="1"/>
</dbReference>
<dbReference type="VEuPathDB" id="VectorBase:RSAN_052280"/>
<reference evidence="5" key="2">
    <citation type="submission" date="2021-09" db="EMBL/GenBank/DDBJ databases">
        <authorList>
            <person name="Jia N."/>
            <person name="Wang J."/>
            <person name="Shi W."/>
            <person name="Du L."/>
            <person name="Sun Y."/>
            <person name="Zhan W."/>
            <person name="Jiang J."/>
            <person name="Wang Q."/>
            <person name="Zhang B."/>
            <person name="Ji P."/>
            <person name="Sakyi L.B."/>
            <person name="Cui X."/>
            <person name="Yuan T."/>
            <person name="Jiang B."/>
            <person name="Yang W."/>
            <person name="Lam T.T.-Y."/>
            <person name="Chang Q."/>
            <person name="Ding S."/>
            <person name="Wang X."/>
            <person name="Zhu J."/>
            <person name="Ruan X."/>
            <person name="Zhao L."/>
            <person name="Wei J."/>
            <person name="Que T."/>
            <person name="Du C."/>
            <person name="Cheng J."/>
            <person name="Dai P."/>
            <person name="Han X."/>
            <person name="Huang E."/>
            <person name="Gao Y."/>
            <person name="Liu J."/>
            <person name="Shao H."/>
            <person name="Ye R."/>
            <person name="Li L."/>
            <person name="Wei W."/>
            <person name="Wang X."/>
            <person name="Wang C."/>
            <person name="Huo Q."/>
            <person name="Li W."/>
            <person name="Guo W."/>
            <person name="Chen H."/>
            <person name="Chen S."/>
            <person name="Zhou L."/>
            <person name="Zhou L."/>
            <person name="Ni X."/>
            <person name="Tian J."/>
            <person name="Zhou Y."/>
            <person name="Sheng Y."/>
            <person name="Liu T."/>
            <person name="Pan Y."/>
            <person name="Xia L."/>
            <person name="Li J."/>
            <person name="Zhao F."/>
            <person name="Cao W."/>
        </authorList>
    </citation>
    <scope>NUCLEOTIDE SEQUENCE</scope>
    <source>
        <strain evidence="5">Rsan-2018</strain>
        <tissue evidence="5">Larvae</tissue>
    </source>
</reference>
<accession>A0A9D4T1W8</accession>
<keyword evidence="6" id="KW-1185">Reference proteome</keyword>
<gene>
    <name evidence="5" type="ORF">HPB52_021632</name>
</gene>
<dbReference type="PANTHER" id="PTHR10196:SF68">
    <property type="entry name" value="GLYCEROL KINASE 5-RELATED"/>
    <property type="match status" value="1"/>
</dbReference>
<dbReference type="GO" id="GO:0016301">
    <property type="term" value="F:kinase activity"/>
    <property type="evidence" value="ECO:0007669"/>
    <property type="project" value="UniProtKB-KW"/>
</dbReference>
<evidence type="ECO:0000256" key="3">
    <source>
        <dbReference type="ARBA" id="ARBA00022777"/>
    </source>
</evidence>
<keyword evidence="3" id="KW-0418">Kinase</keyword>